<sequence>MGGGCVDDDDGDMLVVTVEWWSSMGMGSGWVVRCRLSEGGGVNGALVAICRWVAFVGGDAAETAGGGERRVEASE</sequence>
<dbReference type="Proteomes" id="UP001151760">
    <property type="component" value="Unassembled WGS sequence"/>
</dbReference>
<proteinExistence type="predicted"/>
<name>A0ABQ5GT59_9ASTR</name>
<evidence type="ECO:0000313" key="2">
    <source>
        <dbReference type="Proteomes" id="UP001151760"/>
    </source>
</evidence>
<keyword evidence="2" id="KW-1185">Reference proteome</keyword>
<reference evidence="1" key="2">
    <citation type="submission" date="2022-01" db="EMBL/GenBank/DDBJ databases">
        <authorList>
            <person name="Yamashiro T."/>
            <person name="Shiraishi A."/>
            <person name="Satake H."/>
            <person name="Nakayama K."/>
        </authorList>
    </citation>
    <scope>NUCLEOTIDE SEQUENCE</scope>
</reference>
<reference evidence="1" key="1">
    <citation type="journal article" date="2022" name="Int. J. Mol. Sci.">
        <title>Draft Genome of Tanacetum Coccineum: Genomic Comparison of Closely Related Tanacetum-Family Plants.</title>
        <authorList>
            <person name="Yamashiro T."/>
            <person name="Shiraishi A."/>
            <person name="Nakayama K."/>
            <person name="Satake H."/>
        </authorList>
    </citation>
    <scope>NUCLEOTIDE SEQUENCE</scope>
</reference>
<organism evidence="1 2">
    <name type="scientific">Tanacetum coccineum</name>
    <dbReference type="NCBI Taxonomy" id="301880"/>
    <lineage>
        <taxon>Eukaryota</taxon>
        <taxon>Viridiplantae</taxon>
        <taxon>Streptophyta</taxon>
        <taxon>Embryophyta</taxon>
        <taxon>Tracheophyta</taxon>
        <taxon>Spermatophyta</taxon>
        <taxon>Magnoliopsida</taxon>
        <taxon>eudicotyledons</taxon>
        <taxon>Gunneridae</taxon>
        <taxon>Pentapetalae</taxon>
        <taxon>asterids</taxon>
        <taxon>campanulids</taxon>
        <taxon>Asterales</taxon>
        <taxon>Asteraceae</taxon>
        <taxon>Asteroideae</taxon>
        <taxon>Anthemideae</taxon>
        <taxon>Anthemidinae</taxon>
        <taxon>Tanacetum</taxon>
    </lineage>
</organism>
<gene>
    <name evidence="1" type="ORF">Tco_1045141</name>
</gene>
<protein>
    <submittedName>
        <fullName evidence="1">Uncharacterized protein</fullName>
    </submittedName>
</protein>
<dbReference type="EMBL" id="BQNB010018799">
    <property type="protein sequence ID" value="GJT78416.1"/>
    <property type="molecule type" value="Genomic_DNA"/>
</dbReference>
<accession>A0ABQ5GT59</accession>
<comment type="caution">
    <text evidence="1">The sequence shown here is derived from an EMBL/GenBank/DDBJ whole genome shotgun (WGS) entry which is preliminary data.</text>
</comment>
<evidence type="ECO:0000313" key="1">
    <source>
        <dbReference type="EMBL" id="GJT78416.1"/>
    </source>
</evidence>